<accession>A0A0D7X010</accession>
<sequence>MRTFQFKSLQARTFSTLVPLVLLTLILISFLSYFFAKQKLDAEISQNATHSLSGVKADIAANVDRHALLVSMLAKSAEQLGTGMKIDDYGHLYEQELALNDMTYGLGVFFAKDAYEPDTTYRSNYVHRDGEQMKQTTEYDDPQYNYLTQLWYTGAVERGKDINFTEPFYDSKMKVNMITAGKAFYDRTGKLMGVITGDLSMASIQAYIERMKFGAQGSAVLMDKNGAILSSGLQSIKAGEPLAKVLGMEEAEAIQNGASGQLSASIGNEDYRILYDTIPQTGWKIGVLLPDSELNRPANEMLKLLLIVSAIGILLIMGALLVSNSGMVKEIKKIMQMTNRMAVGDYTVEVSHHRKDEFGQMAEGINEVIAATRGMASRLSEESGVITTVSSTISRDISGAAEDAKHNADELAQVKEGAELQLAAAAESATAMEEMAVGVQRIAESIQQVSEATTGIEHKAHQGNERLTEVTRGMHKAKVSMDEAGKVVGSLNERSAQIGSIIGIIQEISGQTKLLSLNASIEAARAGEHGRGFAVVASEIGKLAVNVSQSAEQITSRIRSMQEETKSAMEGMQQGTLEMDEGVAILQEVEQRFAVMNQDIQQVAIEVQEVSSASEQMSAGSEEVAASISYLADIAKASAERAGQASERSERQLKALEGLDSSAKSLTGVSDTLNQVVSRFRV</sequence>
<dbReference type="Proteomes" id="UP000032534">
    <property type="component" value="Unassembled WGS sequence"/>
</dbReference>
<keyword evidence="2" id="KW-1003">Cell membrane</keyword>
<organism evidence="10 11">
    <name type="scientific">Paenibacillus terrae</name>
    <dbReference type="NCBI Taxonomy" id="159743"/>
    <lineage>
        <taxon>Bacteria</taxon>
        <taxon>Bacillati</taxon>
        <taxon>Bacillota</taxon>
        <taxon>Bacilli</taxon>
        <taxon>Bacillales</taxon>
        <taxon>Paenibacillaceae</taxon>
        <taxon>Paenibacillus</taxon>
    </lineage>
</organism>
<evidence type="ECO:0000256" key="5">
    <source>
        <dbReference type="ARBA" id="ARBA00029447"/>
    </source>
</evidence>
<dbReference type="Gene3D" id="3.30.450.20">
    <property type="entry name" value="PAS domain"/>
    <property type="match status" value="2"/>
</dbReference>
<dbReference type="SMART" id="SM00283">
    <property type="entry name" value="MA"/>
    <property type="match status" value="1"/>
</dbReference>
<evidence type="ECO:0000313" key="11">
    <source>
        <dbReference type="Proteomes" id="UP000032534"/>
    </source>
</evidence>
<dbReference type="SMART" id="SM00304">
    <property type="entry name" value="HAMP"/>
    <property type="match status" value="1"/>
</dbReference>
<evidence type="ECO:0000256" key="6">
    <source>
        <dbReference type="PROSITE-ProRule" id="PRU00284"/>
    </source>
</evidence>
<protein>
    <submittedName>
        <fullName evidence="10">Chemotaxis protein</fullName>
    </submittedName>
</protein>
<evidence type="ECO:0000259" key="8">
    <source>
        <dbReference type="PROSITE" id="PS50111"/>
    </source>
</evidence>
<comment type="subcellular location">
    <subcellularLocation>
        <location evidence="1">Cell membrane</location>
    </subcellularLocation>
</comment>
<dbReference type="AlphaFoldDB" id="A0A0D7X010"/>
<dbReference type="PROSITE" id="PS50111">
    <property type="entry name" value="CHEMOTAXIS_TRANSDUC_2"/>
    <property type="match status" value="1"/>
</dbReference>
<dbReference type="InterPro" id="IPR004089">
    <property type="entry name" value="MCPsignal_dom"/>
</dbReference>
<comment type="caution">
    <text evidence="10">The sequence shown here is derived from an EMBL/GenBank/DDBJ whole genome shotgun (WGS) entry which is preliminary data.</text>
</comment>
<evidence type="ECO:0000256" key="4">
    <source>
        <dbReference type="ARBA" id="ARBA00023224"/>
    </source>
</evidence>
<dbReference type="SUPFAM" id="SSF58104">
    <property type="entry name" value="Methyl-accepting chemotaxis protein (MCP) signaling domain"/>
    <property type="match status" value="1"/>
</dbReference>
<dbReference type="PROSITE" id="PS50885">
    <property type="entry name" value="HAMP"/>
    <property type="match status" value="1"/>
</dbReference>
<dbReference type="Pfam" id="PF00015">
    <property type="entry name" value="MCPsignal"/>
    <property type="match status" value="1"/>
</dbReference>
<keyword evidence="7" id="KW-0812">Transmembrane</keyword>
<dbReference type="Pfam" id="PF00672">
    <property type="entry name" value="HAMP"/>
    <property type="match status" value="1"/>
</dbReference>
<dbReference type="CDD" id="cd12913">
    <property type="entry name" value="PDC1_MCP_like"/>
    <property type="match status" value="1"/>
</dbReference>
<feature type="transmembrane region" description="Helical" evidence="7">
    <location>
        <begin position="304"/>
        <end position="322"/>
    </location>
</feature>
<feature type="domain" description="HAMP" evidence="9">
    <location>
        <begin position="325"/>
        <end position="377"/>
    </location>
</feature>
<dbReference type="InterPro" id="IPR003660">
    <property type="entry name" value="HAMP_dom"/>
</dbReference>
<evidence type="ECO:0000256" key="7">
    <source>
        <dbReference type="SAM" id="Phobius"/>
    </source>
</evidence>
<evidence type="ECO:0000313" key="10">
    <source>
        <dbReference type="EMBL" id="KJD43332.1"/>
    </source>
</evidence>
<dbReference type="Pfam" id="PF22673">
    <property type="entry name" value="MCP-like_PDC_1"/>
    <property type="match status" value="1"/>
</dbReference>
<dbReference type="EMBL" id="JTHP01000060">
    <property type="protein sequence ID" value="KJD43332.1"/>
    <property type="molecule type" value="Genomic_DNA"/>
</dbReference>
<evidence type="ECO:0000256" key="2">
    <source>
        <dbReference type="ARBA" id="ARBA00022475"/>
    </source>
</evidence>
<dbReference type="GO" id="GO:0007165">
    <property type="term" value="P:signal transduction"/>
    <property type="evidence" value="ECO:0007669"/>
    <property type="project" value="UniProtKB-KW"/>
</dbReference>
<feature type="domain" description="Methyl-accepting transducer" evidence="8">
    <location>
        <begin position="396"/>
        <end position="632"/>
    </location>
</feature>
<dbReference type="CDD" id="cd06225">
    <property type="entry name" value="HAMP"/>
    <property type="match status" value="1"/>
</dbReference>
<dbReference type="GO" id="GO:0005886">
    <property type="term" value="C:plasma membrane"/>
    <property type="evidence" value="ECO:0007669"/>
    <property type="project" value="UniProtKB-SubCell"/>
</dbReference>
<keyword evidence="11" id="KW-1185">Reference proteome</keyword>
<dbReference type="PANTHER" id="PTHR32089">
    <property type="entry name" value="METHYL-ACCEPTING CHEMOTAXIS PROTEIN MCPB"/>
    <property type="match status" value="1"/>
</dbReference>
<keyword evidence="4 6" id="KW-0807">Transducer</keyword>
<reference evidence="10 11" key="1">
    <citation type="submission" date="2014-11" db="EMBL/GenBank/DDBJ databases">
        <title>Draft Genome Sequences of Paenibacillus polymyxa NRRL B-30509 and Paenibacillus terrae NRRL B-30644, Strains from a Poultry Environment that Produce Tridecaptin A and Paenicidins.</title>
        <authorList>
            <person name="van Belkum M.J."/>
            <person name="Lohans C.T."/>
            <person name="Vederas J.C."/>
        </authorList>
    </citation>
    <scope>NUCLEOTIDE SEQUENCE [LARGE SCALE GENOMIC DNA]</scope>
    <source>
        <strain evidence="10 11">NRRL B-30644</strain>
    </source>
</reference>
<evidence type="ECO:0000259" key="9">
    <source>
        <dbReference type="PROSITE" id="PS50885"/>
    </source>
</evidence>
<evidence type="ECO:0000256" key="1">
    <source>
        <dbReference type="ARBA" id="ARBA00004236"/>
    </source>
</evidence>
<dbReference type="PATRIC" id="fig|159743.3.peg.5150"/>
<keyword evidence="3 7" id="KW-0472">Membrane</keyword>
<name>A0A0D7X010_9BACL</name>
<comment type="similarity">
    <text evidence="5">Belongs to the methyl-accepting chemotaxis (MCP) protein family.</text>
</comment>
<keyword evidence="7" id="KW-1133">Transmembrane helix</keyword>
<proteinExistence type="inferred from homology"/>
<dbReference type="Gene3D" id="1.10.287.950">
    <property type="entry name" value="Methyl-accepting chemotaxis protein"/>
    <property type="match status" value="1"/>
</dbReference>
<dbReference type="Gene3D" id="6.10.340.10">
    <property type="match status" value="1"/>
</dbReference>
<evidence type="ECO:0000256" key="3">
    <source>
        <dbReference type="ARBA" id="ARBA00023136"/>
    </source>
</evidence>
<dbReference type="CDD" id="cd12912">
    <property type="entry name" value="PDC2_MCP_like"/>
    <property type="match status" value="1"/>
</dbReference>
<gene>
    <name evidence="10" type="ORF">QD47_23135</name>
</gene>
<feature type="transmembrane region" description="Helical" evidence="7">
    <location>
        <begin position="16"/>
        <end position="36"/>
    </location>
</feature>
<dbReference type="OrthoDB" id="9760371at2"/>
<dbReference type="PANTHER" id="PTHR32089:SF112">
    <property type="entry name" value="LYSOZYME-LIKE PROTEIN-RELATED"/>
    <property type="match status" value="1"/>
</dbReference>